<reference evidence="1" key="2">
    <citation type="journal article" date="2015" name="Fish Shellfish Immunol.">
        <title>Early steps in the European eel (Anguilla anguilla)-Vibrio vulnificus interaction in the gills: Role of the RtxA13 toxin.</title>
        <authorList>
            <person name="Callol A."/>
            <person name="Pajuelo D."/>
            <person name="Ebbesson L."/>
            <person name="Teles M."/>
            <person name="MacKenzie S."/>
            <person name="Amaro C."/>
        </authorList>
    </citation>
    <scope>NUCLEOTIDE SEQUENCE</scope>
</reference>
<protein>
    <submittedName>
        <fullName evidence="1">Uncharacterized protein</fullName>
    </submittedName>
</protein>
<name>A0A0E9XIY1_ANGAN</name>
<proteinExistence type="predicted"/>
<organism evidence="1">
    <name type="scientific">Anguilla anguilla</name>
    <name type="common">European freshwater eel</name>
    <name type="synonym">Muraena anguilla</name>
    <dbReference type="NCBI Taxonomy" id="7936"/>
    <lineage>
        <taxon>Eukaryota</taxon>
        <taxon>Metazoa</taxon>
        <taxon>Chordata</taxon>
        <taxon>Craniata</taxon>
        <taxon>Vertebrata</taxon>
        <taxon>Euteleostomi</taxon>
        <taxon>Actinopterygii</taxon>
        <taxon>Neopterygii</taxon>
        <taxon>Teleostei</taxon>
        <taxon>Anguilliformes</taxon>
        <taxon>Anguillidae</taxon>
        <taxon>Anguilla</taxon>
    </lineage>
</organism>
<reference evidence="1" key="1">
    <citation type="submission" date="2014-11" db="EMBL/GenBank/DDBJ databases">
        <authorList>
            <person name="Amaro Gonzalez C."/>
        </authorList>
    </citation>
    <scope>NUCLEOTIDE SEQUENCE</scope>
</reference>
<accession>A0A0E9XIY1</accession>
<dbReference type="EMBL" id="GBXM01006196">
    <property type="protein sequence ID" value="JAI02382.1"/>
    <property type="molecule type" value="Transcribed_RNA"/>
</dbReference>
<evidence type="ECO:0000313" key="1">
    <source>
        <dbReference type="EMBL" id="JAI02382.1"/>
    </source>
</evidence>
<dbReference type="AlphaFoldDB" id="A0A0E9XIY1"/>
<sequence length="23" mass="2686">MLYGSAKALLHHLLKEDRFPTMN</sequence>